<dbReference type="InterPro" id="IPR036412">
    <property type="entry name" value="HAD-like_sf"/>
</dbReference>
<dbReference type="PANTHER" id="PTHR42891:SF1">
    <property type="entry name" value="D-GLYCERO-BETA-D-MANNO-HEPTOSE-1,7-BISPHOSPHATE 7-PHOSPHATASE"/>
    <property type="match status" value="1"/>
</dbReference>
<sequence>MLSEIERVGGRIDKIYYSVALNDTDISRKPNIGMLLDIMHDYPDVVLNHILMVGDSDVDMEFARNSFIDGVQIDSLKKKNGEYYWIHNGHIQKTIKG</sequence>
<dbReference type="SUPFAM" id="SSF56784">
    <property type="entry name" value="HAD-like"/>
    <property type="match status" value="1"/>
</dbReference>
<evidence type="ECO:0000313" key="1">
    <source>
        <dbReference type="EMBL" id="EXY76673.1"/>
    </source>
</evidence>
<dbReference type="PANTHER" id="PTHR42891">
    <property type="entry name" value="D-GLYCERO-BETA-D-MANNO-HEPTOSE-1,7-BISPHOSPHATE 7-PHOSPHATASE"/>
    <property type="match status" value="1"/>
</dbReference>
<accession>A0A015USA3</accession>
<dbReference type="GO" id="GO:0005975">
    <property type="term" value="P:carbohydrate metabolic process"/>
    <property type="evidence" value="ECO:0007669"/>
    <property type="project" value="InterPro"/>
</dbReference>
<dbReference type="Proteomes" id="UP000020529">
    <property type="component" value="Unassembled WGS sequence"/>
</dbReference>
<dbReference type="Gene3D" id="3.40.50.1000">
    <property type="entry name" value="HAD superfamily/HAD-like"/>
    <property type="match status" value="1"/>
</dbReference>
<proteinExistence type="predicted"/>
<organism evidence="1 2">
    <name type="scientific">Bacteroides fragilis str. 3988T(B)14</name>
    <dbReference type="NCBI Taxonomy" id="1339315"/>
    <lineage>
        <taxon>Bacteria</taxon>
        <taxon>Pseudomonadati</taxon>
        <taxon>Bacteroidota</taxon>
        <taxon>Bacteroidia</taxon>
        <taxon>Bacteroidales</taxon>
        <taxon>Bacteroidaceae</taxon>
        <taxon>Bacteroides</taxon>
    </lineage>
</organism>
<comment type="caution">
    <text evidence="1">The sequence shown here is derived from an EMBL/GenBank/DDBJ whole genome shotgun (WGS) entry which is preliminary data.</text>
</comment>
<dbReference type="InterPro" id="IPR004446">
    <property type="entry name" value="Heptose_bisP_phosphatase"/>
</dbReference>
<dbReference type="AlphaFoldDB" id="A0A015USA3"/>
<dbReference type="EMBL" id="JGCY01000122">
    <property type="protein sequence ID" value="EXY76673.1"/>
    <property type="molecule type" value="Genomic_DNA"/>
</dbReference>
<name>A0A015USA3_BACFG</name>
<protein>
    <submittedName>
        <fullName evidence="1">HAD-hyrolase-like family protein</fullName>
    </submittedName>
</protein>
<dbReference type="Pfam" id="PF13242">
    <property type="entry name" value="Hydrolase_like"/>
    <property type="match status" value="1"/>
</dbReference>
<evidence type="ECO:0000313" key="2">
    <source>
        <dbReference type="Proteomes" id="UP000020529"/>
    </source>
</evidence>
<reference evidence="1 2" key="1">
    <citation type="submission" date="2014-02" db="EMBL/GenBank/DDBJ databases">
        <authorList>
            <person name="Sears C."/>
            <person name="Carroll K."/>
            <person name="Sack B.R."/>
            <person name="Qadri F."/>
            <person name="Myers L.L."/>
            <person name="Chung G.-T."/>
            <person name="Escheverria P."/>
            <person name="Fraser C.M."/>
            <person name="Sadzewicz L."/>
            <person name="Shefchek K.A."/>
            <person name="Tallon L."/>
            <person name="Das S.P."/>
            <person name="Daugherty S."/>
            <person name="Mongodin E.F."/>
        </authorList>
    </citation>
    <scope>NUCLEOTIDE SEQUENCE [LARGE SCALE GENOMIC DNA]</scope>
    <source>
        <strain evidence="2">3988T(B)14</strain>
    </source>
</reference>
<dbReference type="GO" id="GO:0016791">
    <property type="term" value="F:phosphatase activity"/>
    <property type="evidence" value="ECO:0007669"/>
    <property type="project" value="InterPro"/>
</dbReference>
<dbReference type="InterPro" id="IPR023214">
    <property type="entry name" value="HAD_sf"/>
</dbReference>
<gene>
    <name evidence="1" type="ORF">M124_4434</name>
</gene>
<dbReference type="PATRIC" id="fig|1339315.3.peg.378"/>